<dbReference type="InterPro" id="IPR005215">
    <property type="entry name" value="Trig_fac"/>
</dbReference>
<evidence type="ECO:0000256" key="6">
    <source>
        <dbReference type="ARBA" id="ARBA00023235"/>
    </source>
</evidence>
<keyword evidence="4" id="KW-0697">Rotamase</keyword>
<sequence length="430" mass="47291">MTTSTLTRLDATSVELVIPVLPDALDRAREVAFRRLSKNARIPGFRKGHIPRRVFEQTYGSAGIESEAMEDLVPELYSTAIREHELAPVARPKLEMLPSAENEPLRVKARVEVRPTLELGSYTGLSVSVPERTVSDEEVARTLEGLARDRGTLAPVDRPAALGDIVTIDFIGRIDGTAFEGGSAEGQVAELLEDRFIPGFASGIVGMKAGERREVETHFPEAYHASELAGKTATFEITLHDVKQLEMPTLDDAFAAEVSDFATIEELRAEVRKRLEGIATARVHREIGNAVMEQLVTAHEIPVPPSLLLAEREQLVEEARRMAQEQGANFAEYLASIGKTEEELREELTGDAERRVKGTLLIEAIADAEGIEATPGELQAELALLARRYGQPVDRVREALAENMQSVYDGIVRNKTLEFLIDQAQRVAAP</sequence>
<feature type="domain" description="PPIase FKBP-type" evidence="7">
    <location>
        <begin position="163"/>
        <end position="248"/>
    </location>
</feature>
<accession>E6PDU0</accession>
<organism evidence="8">
    <name type="scientific">mine drainage metagenome</name>
    <dbReference type="NCBI Taxonomy" id="410659"/>
    <lineage>
        <taxon>unclassified sequences</taxon>
        <taxon>metagenomes</taxon>
        <taxon>ecological metagenomes</taxon>
    </lineage>
</organism>
<dbReference type="GO" id="GO:0003755">
    <property type="term" value="F:peptidyl-prolyl cis-trans isomerase activity"/>
    <property type="evidence" value="ECO:0007669"/>
    <property type="project" value="UniProtKB-KW"/>
</dbReference>
<dbReference type="FunFam" id="3.10.50.40:FF:000001">
    <property type="entry name" value="Trigger factor"/>
    <property type="match status" value="1"/>
</dbReference>
<dbReference type="GO" id="GO:0051083">
    <property type="term" value="P:'de novo' cotranslational protein folding"/>
    <property type="evidence" value="ECO:0007669"/>
    <property type="project" value="TreeGrafter"/>
</dbReference>
<comment type="caution">
    <text evidence="8">The sequence shown here is derived from an EMBL/GenBank/DDBJ whole genome shotgun (WGS) entry which is preliminary data.</text>
</comment>
<protein>
    <recommendedName>
        <fullName evidence="3">peptidylprolyl isomerase</fullName>
        <ecNumber evidence="3">5.2.1.8</ecNumber>
    </recommendedName>
</protein>
<dbReference type="GO" id="GO:0043022">
    <property type="term" value="F:ribosome binding"/>
    <property type="evidence" value="ECO:0007669"/>
    <property type="project" value="TreeGrafter"/>
</dbReference>
<dbReference type="HAMAP" id="MF_00303">
    <property type="entry name" value="Trigger_factor_Tig"/>
    <property type="match status" value="1"/>
</dbReference>
<dbReference type="SUPFAM" id="SSF102735">
    <property type="entry name" value="Trigger factor ribosome-binding domain"/>
    <property type="match status" value="1"/>
</dbReference>
<proteinExistence type="inferred from homology"/>
<dbReference type="PANTHER" id="PTHR30560">
    <property type="entry name" value="TRIGGER FACTOR CHAPERONE AND PEPTIDYL-PROLYL CIS/TRANS ISOMERASE"/>
    <property type="match status" value="1"/>
</dbReference>
<evidence type="ECO:0000256" key="4">
    <source>
        <dbReference type="ARBA" id="ARBA00023110"/>
    </source>
</evidence>
<comment type="catalytic activity">
    <reaction evidence="1">
        <text>[protein]-peptidylproline (omega=180) = [protein]-peptidylproline (omega=0)</text>
        <dbReference type="Rhea" id="RHEA:16237"/>
        <dbReference type="Rhea" id="RHEA-COMP:10747"/>
        <dbReference type="Rhea" id="RHEA-COMP:10748"/>
        <dbReference type="ChEBI" id="CHEBI:83833"/>
        <dbReference type="ChEBI" id="CHEBI:83834"/>
        <dbReference type="EC" id="5.2.1.8"/>
    </reaction>
</comment>
<dbReference type="GO" id="GO:0044183">
    <property type="term" value="F:protein folding chaperone"/>
    <property type="evidence" value="ECO:0007669"/>
    <property type="project" value="TreeGrafter"/>
</dbReference>
<evidence type="ECO:0000259" key="7">
    <source>
        <dbReference type="PROSITE" id="PS50059"/>
    </source>
</evidence>
<dbReference type="SUPFAM" id="SSF109998">
    <property type="entry name" value="Triger factor/SurA peptide-binding domain-like"/>
    <property type="match status" value="1"/>
</dbReference>
<dbReference type="InterPro" id="IPR027304">
    <property type="entry name" value="Trigger_fact/SurA_dom_sf"/>
</dbReference>
<dbReference type="InterPro" id="IPR037041">
    <property type="entry name" value="Trigger_fac_C_sf"/>
</dbReference>
<dbReference type="Pfam" id="PF05697">
    <property type="entry name" value="Trigger_N"/>
    <property type="match status" value="1"/>
</dbReference>
<evidence type="ECO:0000256" key="5">
    <source>
        <dbReference type="ARBA" id="ARBA00023186"/>
    </source>
</evidence>
<dbReference type="Pfam" id="PF00254">
    <property type="entry name" value="FKBP_C"/>
    <property type="match status" value="1"/>
</dbReference>
<dbReference type="InterPro" id="IPR046357">
    <property type="entry name" value="PPIase_dom_sf"/>
</dbReference>
<dbReference type="Gene3D" id="1.10.3120.10">
    <property type="entry name" value="Trigger factor, C-terminal domain"/>
    <property type="match status" value="1"/>
</dbReference>
<comment type="similarity">
    <text evidence="2">Belongs to the FKBP-type PPIase family. Tig subfamily.</text>
</comment>
<dbReference type="Gene3D" id="3.30.70.1050">
    <property type="entry name" value="Trigger factor ribosome-binding domain"/>
    <property type="match status" value="1"/>
</dbReference>
<dbReference type="InterPro" id="IPR008881">
    <property type="entry name" value="Trigger_fac_ribosome-bd_bac"/>
</dbReference>
<dbReference type="PROSITE" id="PS50059">
    <property type="entry name" value="FKBP_PPIASE"/>
    <property type="match status" value="1"/>
</dbReference>
<dbReference type="Pfam" id="PF05698">
    <property type="entry name" value="Trigger_C"/>
    <property type="match status" value="1"/>
</dbReference>
<dbReference type="EC" id="5.2.1.8" evidence="3"/>
<dbReference type="GO" id="GO:0043335">
    <property type="term" value="P:protein unfolding"/>
    <property type="evidence" value="ECO:0007669"/>
    <property type="project" value="TreeGrafter"/>
</dbReference>
<dbReference type="InterPro" id="IPR036611">
    <property type="entry name" value="Trigger_fac_ribosome-bd_sf"/>
</dbReference>
<dbReference type="NCBIfam" id="TIGR00115">
    <property type="entry name" value="tig"/>
    <property type="match status" value="1"/>
</dbReference>
<dbReference type="SUPFAM" id="SSF54534">
    <property type="entry name" value="FKBP-like"/>
    <property type="match status" value="1"/>
</dbReference>
<dbReference type="EMBL" id="CABL01000002">
    <property type="protein sequence ID" value="CBH74625.1"/>
    <property type="molecule type" value="Genomic_DNA"/>
</dbReference>
<evidence type="ECO:0000256" key="2">
    <source>
        <dbReference type="ARBA" id="ARBA00005464"/>
    </source>
</evidence>
<evidence type="ECO:0000313" key="8">
    <source>
        <dbReference type="EMBL" id="CBH74625.1"/>
    </source>
</evidence>
<dbReference type="InterPro" id="IPR008880">
    <property type="entry name" value="Trigger_fac_C"/>
</dbReference>
<dbReference type="PANTHER" id="PTHR30560:SF3">
    <property type="entry name" value="TRIGGER FACTOR-LIKE PROTEIN TIG, CHLOROPLASTIC"/>
    <property type="match status" value="1"/>
</dbReference>
<dbReference type="InterPro" id="IPR001179">
    <property type="entry name" value="PPIase_FKBP_dom"/>
</dbReference>
<keyword evidence="6 8" id="KW-0413">Isomerase</keyword>
<name>E6PDU0_9ZZZZ</name>
<dbReference type="GO" id="GO:0015031">
    <property type="term" value="P:protein transport"/>
    <property type="evidence" value="ECO:0007669"/>
    <property type="project" value="InterPro"/>
</dbReference>
<evidence type="ECO:0000256" key="3">
    <source>
        <dbReference type="ARBA" id="ARBA00013194"/>
    </source>
</evidence>
<reference evidence="8" key="1">
    <citation type="submission" date="2009-10" db="EMBL/GenBank/DDBJ databases">
        <title>Diversity of trophic interactions inside an arsenic-rich microbial ecosystem.</title>
        <authorList>
            <person name="Bertin P.N."/>
            <person name="Heinrich-Salmeron A."/>
            <person name="Pelletier E."/>
            <person name="Goulhen-Chollet F."/>
            <person name="Arsene-Ploetze F."/>
            <person name="Gallien S."/>
            <person name="Calteau A."/>
            <person name="Vallenet D."/>
            <person name="Casiot C."/>
            <person name="Chane-Woon-Ming B."/>
            <person name="Giloteaux L."/>
            <person name="Barakat M."/>
            <person name="Bonnefoy V."/>
            <person name="Bruneel O."/>
            <person name="Chandler M."/>
            <person name="Cleiss J."/>
            <person name="Duran R."/>
            <person name="Elbaz-Poulichet F."/>
            <person name="Fonknechten N."/>
            <person name="Lauga B."/>
            <person name="Mornico D."/>
            <person name="Ortet P."/>
            <person name="Schaeffer C."/>
            <person name="Siguier P."/>
            <person name="Alexander Thil Smith A."/>
            <person name="Van Dorsselaer A."/>
            <person name="Weissenbach J."/>
            <person name="Medigue C."/>
            <person name="Le Paslier D."/>
        </authorList>
    </citation>
    <scope>NUCLEOTIDE SEQUENCE</scope>
</reference>
<evidence type="ECO:0000256" key="1">
    <source>
        <dbReference type="ARBA" id="ARBA00000971"/>
    </source>
</evidence>
<dbReference type="PIRSF" id="PIRSF003095">
    <property type="entry name" value="Trigger_factor"/>
    <property type="match status" value="1"/>
</dbReference>
<keyword evidence="5" id="KW-0143">Chaperone</keyword>
<dbReference type="AlphaFoldDB" id="E6PDU0"/>
<gene>
    <name evidence="8" type="primary">tig</name>
    <name evidence="8" type="ORF">CARN1_1728</name>
</gene>
<dbReference type="Gene3D" id="3.10.50.40">
    <property type="match status" value="1"/>
</dbReference>